<reference evidence="3" key="1">
    <citation type="submission" date="2020-01" db="EMBL/GenBank/DDBJ databases">
        <title>Insect and environment-associated Actinomycetes.</title>
        <authorList>
            <person name="Currrie C."/>
            <person name="Chevrette M."/>
            <person name="Carlson C."/>
            <person name="Stubbendieck R."/>
            <person name="Wendt-Pienkowski E."/>
        </authorList>
    </citation>
    <scope>NUCLEOTIDE SEQUENCE</scope>
    <source>
        <strain evidence="3">SID7499</strain>
    </source>
</reference>
<sequence length="54" mass="5369">MTRADTSDPSAAPPPPARRDLRSAIAPGAVGAVLVLAAAVLLVTLPGKLAEAHD</sequence>
<feature type="transmembrane region" description="Helical" evidence="2">
    <location>
        <begin position="24"/>
        <end position="45"/>
    </location>
</feature>
<evidence type="ECO:0000256" key="2">
    <source>
        <dbReference type="SAM" id="Phobius"/>
    </source>
</evidence>
<dbReference type="EMBL" id="JAAGMN010005214">
    <property type="protein sequence ID" value="NEE14648.1"/>
    <property type="molecule type" value="Genomic_DNA"/>
</dbReference>
<keyword evidence="2" id="KW-1133">Transmembrane helix</keyword>
<feature type="non-terminal residue" evidence="3">
    <location>
        <position position="54"/>
    </location>
</feature>
<organism evidence="3">
    <name type="scientific">Streptomyces sp. SID7499</name>
    <dbReference type="NCBI Taxonomy" id="2706086"/>
    <lineage>
        <taxon>Bacteria</taxon>
        <taxon>Bacillati</taxon>
        <taxon>Actinomycetota</taxon>
        <taxon>Actinomycetes</taxon>
        <taxon>Kitasatosporales</taxon>
        <taxon>Streptomycetaceae</taxon>
        <taxon>Streptomyces</taxon>
    </lineage>
</organism>
<accession>A0A6G3XA24</accession>
<evidence type="ECO:0000256" key="1">
    <source>
        <dbReference type="SAM" id="MobiDB-lite"/>
    </source>
</evidence>
<feature type="compositionally biased region" description="Low complexity" evidence="1">
    <location>
        <begin position="1"/>
        <end position="10"/>
    </location>
</feature>
<name>A0A6G3XA24_9ACTN</name>
<feature type="region of interest" description="Disordered" evidence="1">
    <location>
        <begin position="1"/>
        <end position="20"/>
    </location>
</feature>
<comment type="caution">
    <text evidence="3">The sequence shown here is derived from an EMBL/GenBank/DDBJ whole genome shotgun (WGS) entry which is preliminary data.</text>
</comment>
<keyword evidence="2" id="KW-0472">Membrane</keyword>
<keyword evidence="2" id="KW-0812">Transmembrane</keyword>
<proteinExistence type="predicted"/>
<evidence type="ECO:0000313" key="3">
    <source>
        <dbReference type="EMBL" id="NEE14648.1"/>
    </source>
</evidence>
<gene>
    <name evidence="3" type="ORF">G3M58_50295</name>
</gene>
<dbReference type="AlphaFoldDB" id="A0A6G3XA24"/>
<protein>
    <submittedName>
        <fullName evidence="3">Uncharacterized protein</fullName>
    </submittedName>
</protein>